<feature type="region of interest" description="Disordered" evidence="1">
    <location>
        <begin position="901"/>
        <end position="928"/>
    </location>
</feature>
<dbReference type="EMBL" id="CAKKLH010000303">
    <property type="protein sequence ID" value="CAH0110475.1"/>
    <property type="molecule type" value="Genomic_DNA"/>
</dbReference>
<feature type="region of interest" description="Disordered" evidence="1">
    <location>
        <begin position="262"/>
        <end position="282"/>
    </location>
</feature>
<organism evidence="2 3">
    <name type="scientific">Daphnia galeata</name>
    <dbReference type="NCBI Taxonomy" id="27404"/>
    <lineage>
        <taxon>Eukaryota</taxon>
        <taxon>Metazoa</taxon>
        <taxon>Ecdysozoa</taxon>
        <taxon>Arthropoda</taxon>
        <taxon>Crustacea</taxon>
        <taxon>Branchiopoda</taxon>
        <taxon>Diplostraca</taxon>
        <taxon>Cladocera</taxon>
        <taxon>Anomopoda</taxon>
        <taxon>Daphniidae</taxon>
        <taxon>Daphnia</taxon>
    </lineage>
</organism>
<evidence type="ECO:0000256" key="1">
    <source>
        <dbReference type="SAM" id="MobiDB-lite"/>
    </source>
</evidence>
<sequence>MSKISNIQQKRSSKGTSKPLQVAIAFPMKGKQDSPEKRNHVSEGMIKVPVGNKFVSPKHSSTPKPKQNSIIKPVPSSNILDKHPSEFQTRNCFVLLERLKEEDLPIKASIEKAKVNSIEKKPKGQLKKKKEEATGEIPPLDNISCAKNSSARNGKKGKPTNENENNFVTTIPSEALKSFGLLSCQSEPHTTRSSPLSDRSLLIETPPRTSTACSSVGDHSASHTESCDGTVANDLECPTTVSRSLEASAPILFPSNNIENVDLNASSSSQDDPLEMGPQDRSPKTNWLPVDVHCDYLYGLNQRMNCKPDIINLQDLDFSNPDVRLVAPYALRLDLSRDGFFLYAAAVTPVSMECEKFSCLVFGVLDHYLIAYSGHFIVDKGHLYDPIKKVPVNEVKLTDFNLYPQHFVLFNEPNKMLLEMEGYFLKAGHPSYCGKMLASFELLMFSINQVQLKEKVRGEIALEQLKAQIRTLPELKDIELSQSCVQATRPSQVISVLSKPRTEHVFFETCLPITKDSIGRIQHKVKSASGVKTHYNDLGSLQLKCANEAEFYTIYYAAYEETGCTAFYRNVFVLGYVDGHYVVGVIADENFFIMATRRLYSRHSLPSPGIKPLKFCPKMLEVIDLPLWLPYEHALTMLEIRQILRHSREYACDYQSIAESLGILDFESPSLSLFHGSELRSRKKHNAWLEKMLNLHFSSTFRNSLNKFPVRPSSPKNPLLFSESVLKLWIHQLIRIIHEFKDSSLDGYINHADMSQRDFFTLNIETFIANFLPLFGLSSDSKFQCQLLGPDGIPSAVCSESLSAQQIGAHVHIHHTLPLSWNENSHKSFSFYPFSLIYQSQNPPLNDNCDLERLSWARYLNDRWSGSSYLEILQTLKDVEENGVPVTEKIRHKKRVVERQKRRLSSEECTSNPKRGRVLSNPDLIDSD</sequence>
<name>A0A8J2S6S6_9CRUS</name>
<proteinExistence type="predicted"/>
<keyword evidence="3" id="KW-1185">Reference proteome</keyword>
<protein>
    <submittedName>
        <fullName evidence="2">Uncharacterized protein</fullName>
    </submittedName>
</protein>
<feature type="compositionally biased region" description="Polar residues" evidence="1">
    <location>
        <begin position="1"/>
        <end position="19"/>
    </location>
</feature>
<gene>
    <name evidence="2" type="ORF">DGAL_LOCUS14044</name>
</gene>
<dbReference type="OrthoDB" id="6350782at2759"/>
<feature type="region of interest" description="Disordered" evidence="1">
    <location>
        <begin position="1"/>
        <end position="21"/>
    </location>
</feature>
<evidence type="ECO:0000313" key="2">
    <source>
        <dbReference type="EMBL" id="CAH0110475.1"/>
    </source>
</evidence>
<reference evidence="2" key="1">
    <citation type="submission" date="2021-11" db="EMBL/GenBank/DDBJ databases">
        <authorList>
            <person name="Schell T."/>
        </authorList>
    </citation>
    <scope>NUCLEOTIDE SEQUENCE</scope>
    <source>
        <strain evidence="2">M5</strain>
    </source>
</reference>
<evidence type="ECO:0000313" key="3">
    <source>
        <dbReference type="Proteomes" id="UP000789390"/>
    </source>
</evidence>
<feature type="region of interest" description="Disordered" evidence="1">
    <location>
        <begin position="207"/>
        <end position="229"/>
    </location>
</feature>
<feature type="region of interest" description="Disordered" evidence="1">
    <location>
        <begin position="48"/>
        <end position="83"/>
    </location>
</feature>
<comment type="caution">
    <text evidence="2">The sequence shown here is derived from an EMBL/GenBank/DDBJ whole genome shotgun (WGS) entry which is preliminary data.</text>
</comment>
<dbReference type="AlphaFoldDB" id="A0A8J2S6S6"/>
<accession>A0A8J2S6S6</accession>
<dbReference type="Proteomes" id="UP000789390">
    <property type="component" value="Unassembled WGS sequence"/>
</dbReference>
<feature type="compositionally biased region" description="Polar residues" evidence="1">
    <location>
        <begin position="58"/>
        <end position="79"/>
    </location>
</feature>
<feature type="region of interest" description="Disordered" evidence="1">
    <location>
        <begin position="121"/>
        <end position="166"/>
    </location>
</feature>
<feature type="compositionally biased region" description="Polar residues" evidence="1">
    <location>
        <begin position="262"/>
        <end position="271"/>
    </location>
</feature>